<comment type="caution">
    <text evidence="1">The sequence shown here is derived from an EMBL/GenBank/DDBJ whole genome shotgun (WGS) entry which is preliminary data.</text>
</comment>
<dbReference type="EMBL" id="JAQQWI010000010">
    <property type="protein sequence ID" value="KAK8018221.1"/>
    <property type="molecule type" value="Genomic_DNA"/>
</dbReference>
<evidence type="ECO:0000313" key="1">
    <source>
        <dbReference type="EMBL" id="KAK8018221.1"/>
    </source>
</evidence>
<name>A0ABR1RTD6_9PEZI</name>
<evidence type="ECO:0000313" key="2">
    <source>
        <dbReference type="Proteomes" id="UP001396898"/>
    </source>
</evidence>
<protein>
    <submittedName>
        <fullName evidence="1">Uncharacterized protein</fullName>
    </submittedName>
</protein>
<dbReference type="Proteomes" id="UP001396898">
    <property type="component" value="Unassembled WGS sequence"/>
</dbReference>
<reference evidence="1 2" key="1">
    <citation type="submission" date="2023-01" db="EMBL/GenBank/DDBJ databases">
        <title>Analysis of 21 Apiospora genomes using comparative genomics revels a genus with tremendous synthesis potential of carbohydrate active enzymes and secondary metabolites.</title>
        <authorList>
            <person name="Sorensen T."/>
        </authorList>
    </citation>
    <scope>NUCLEOTIDE SEQUENCE [LARGE SCALE GENOMIC DNA]</scope>
    <source>
        <strain evidence="1 2">CBS 20057</strain>
    </source>
</reference>
<sequence length="135" mass="15243">MQVATGAGGRIAFQPVPDPFYLDLRSPSPLAEAGVLGGRHRPCCRRQQPERYFTPPQALPREGRRAALDIRVHVHFRRLAQQMVIPPGTAEFLYSAHSRANSWCYLSSRWCVIKSRMSGGRVLTDFISWHGRGEN</sequence>
<accession>A0ABR1RTD6</accession>
<organism evidence="1 2">
    <name type="scientific">Apiospora marii</name>
    <dbReference type="NCBI Taxonomy" id="335849"/>
    <lineage>
        <taxon>Eukaryota</taxon>
        <taxon>Fungi</taxon>
        <taxon>Dikarya</taxon>
        <taxon>Ascomycota</taxon>
        <taxon>Pezizomycotina</taxon>
        <taxon>Sordariomycetes</taxon>
        <taxon>Xylariomycetidae</taxon>
        <taxon>Amphisphaeriales</taxon>
        <taxon>Apiosporaceae</taxon>
        <taxon>Apiospora</taxon>
    </lineage>
</organism>
<proteinExistence type="predicted"/>
<keyword evidence="2" id="KW-1185">Reference proteome</keyword>
<gene>
    <name evidence="1" type="ORF">PG991_007411</name>
</gene>